<evidence type="ECO:0000256" key="1">
    <source>
        <dbReference type="ARBA" id="ARBA00023115"/>
    </source>
</evidence>
<feature type="transmembrane region" description="Helical" evidence="3">
    <location>
        <begin position="388"/>
        <end position="411"/>
    </location>
</feature>
<gene>
    <name evidence="4" type="ORF">AVDCRST_MAG28-4130</name>
</gene>
<dbReference type="SUPFAM" id="SSF53335">
    <property type="entry name" value="S-adenosyl-L-methionine-dependent methyltransferases"/>
    <property type="match status" value="1"/>
</dbReference>
<feature type="transmembrane region" description="Helical" evidence="3">
    <location>
        <begin position="272"/>
        <end position="291"/>
    </location>
</feature>
<sequence length="838" mass="90555">MSAEGVKLDKKGTARKGSSGSGGIPLMILFSVTIFVSAALLFLVEPMFAKFILPLFGSTPAVWTGSMMFFQAALLVGYLYVHLTTTWLGARRQAVLHLVVVLLPLLVLPLARPGGEWAPSAEGTPIFLLLGLLLVTVGLPFFAISTTNPLVQRWLADTDHPAAKDPYFLYRASNLGSVIGLLGYPLVVERGLTLQNQGLIWSLSYGLLIVLVFASAVMLWRSTPATPETREEEAEPLAGDPISGGGSSQTAEPSLATPGLTGDVTIWRRLRWIGLTFVPSSMMLGVTAFITTDITPIPLLWVAPLSLYLFSFVIVFSPSQRIPDLIHKIMVGALPLMMAVLVITILMDMRDPFYLFILLHLLGFFVVTMVLHGEVARDRPPARYLTEFYLWIAVGGVLGGVFNAVIAPVAFDTVIEYQLAIVLACMFVPGLVLSRLLGGTRAERDAARGSEEGQGSERSAGGEENEVSRNGSGSGAHRSSPRWLGLALDVALPVVVGVALLAVGWAVDQGTFDSLNGAFNSLVGSAVLDRSVIWSTAIGLGIGVSLWFAYSASRPIRFGLCIAAIVLAVSFAEAEEATLFEDRSFFGVYRVTGDQDLHTLVFGSTNHGAQIFGTETPVPTTYYHSTGPIGQVFDALPEDVTSKPAVIGLGTGTMSCYNNPGQQMTFYEIDPLIERVARNENLFTYLRDCPGENEVVIGDARLSMAEAPDGSYGVIAADAFSSDAIPVHLMTREAIDMYFDKLQDNGVLAMHISNRHLELEPVLGNVAQDAGLTCRAQYDQENEGIPGKFVSHWVVMTREEGNLGSMAGDERWRPCGQEPGSAVWTDDYSNLLSTFQWN</sequence>
<keyword evidence="1" id="KW-0620">Polyamine biosynthesis</keyword>
<dbReference type="SUPFAM" id="SSF103473">
    <property type="entry name" value="MFS general substrate transporter"/>
    <property type="match status" value="1"/>
</dbReference>
<dbReference type="PANTHER" id="PTHR43317:SF1">
    <property type="entry name" value="THERMOSPERMINE SYNTHASE ACAULIS5"/>
    <property type="match status" value="1"/>
</dbReference>
<evidence type="ECO:0008006" key="5">
    <source>
        <dbReference type="Google" id="ProtNLM"/>
    </source>
</evidence>
<feature type="transmembrane region" description="Helical" evidence="3">
    <location>
        <begin position="353"/>
        <end position="376"/>
    </location>
</feature>
<feature type="region of interest" description="Disordered" evidence="2">
    <location>
        <begin position="227"/>
        <end position="257"/>
    </location>
</feature>
<feature type="transmembrane region" description="Helical" evidence="3">
    <location>
        <begin position="126"/>
        <end position="147"/>
    </location>
</feature>
<accession>A0A6J4R7K4</accession>
<evidence type="ECO:0000256" key="3">
    <source>
        <dbReference type="SAM" id="Phobius"/>
    </source>
</evidence>
<feature type="region of interest" description="Disordered" evidence="2">
    <location>
        <begin position="444"/>
        <end position="479"/>
    </location>
</feature>
<dbReference type="AlphaFoldDB" id="A0A6J4R7K4"/>
<feature type="transmembrane region" description="Helical" evidence="3">
    <location>
        <begin position="199"/>
        <end position="220"/>
    </location>
</feature>
<dbReference type="Gene3D" id="3.40.50.150">
    <property type="entry name" value="Vaccinia Virus protein VP39"/>
    <property type="match status" value="1"/>
</dbReference>
<feature type="transmembrane region" description="Helical" evidence="3">
    <location>
        <begin position="93"/>
        <end position="111"/>
    </location>
</feature>
<keyword evidence="3" id="KW-0472">Membrane</keyword>
<feature type="transmembrane region" description="Helical" evidence="3">
    <location>
        <begin position="556"/>
        <end position="574"/>
    </location>
</feature>
<feature type="transmembrane region" description="Helical" evidence="3">
    <location>
        <begin position="297"/>
        <end position="317"/>
    </location>
</feature>
<feature type="transmembrane region" description="Helical" evidence="3">
    <location>
        <begin position="417"/>
        <end position="438"/>
    </location>
</feature>
<feature type="transmembrane region" description="Helical" evidence="3">
    <location>
        <begin position="329"/>
        <end position="347"/>
    </location>
</feature>
<dbReference type="NCBIfam" id="NF037959">
    <property type="entry name" value="MFS_SpdSyn"/>
    <property type="match status" value="1"/>
</dbReference>
<dbReference type="EMBL" id="CADCVE010000106">
    <property type="protein sequence ID" value="CAA9466359.1"/>
    <property type="molecule type" value="Genomic_DNA"/>
</dbReference>
<feature type="transmembrane region" description="Helical" evidence="3">
    <location>
        <begin position="531"/>
        <end position="549"/>
    </location>
</feature>
<protein>
    <recommendedName>
        <fullName evidence="5">Spermidine synthase</fullName>
    </recommendedName>
</protein>
<organism evidence="4">
    <name type="scientific">uncultured Rubrobacteraceae bacterium</name>
    <dbReference type="NCBI Taxonomy" id="349277"/>
    <lineage>
        <taxon>Bacteria</taxon>
        <taxon>Bacillati</taxon>
        <taxon>Actinomycetota</taxon>
        <taxon>Rubrobacteria</taxon>
        <taxon>Rubrobacterales</taxon>
        <taxon>Rubrobacteraceae</taxon>
        <taxon>environmental samples</taxon>
    </lineage>
</organism>
<dbReference type="PANTHER" id="PTHR43317">
    <property type="entry name" value="THERMOSPERMINE SYNTHASE ACAULIS5"/>
    <property type="match status" value="1"/>
</dbReference>
<keyword evidence="3" id="KW-0812">Transmembrane</keyword>
<name>A0A6J4R7K4_9ACTN</name>
<feature type="transmembrane region" description="Helical" evidence="3">
    <location>
        <begin position="62"/>
        <end position="81"/>
    </location>
</feature>
<dbReference type="InterPro" id="IPR036259">
    <property type="entry name" value="MFS_trans_sf"/>
</dbReference>
<feature type="transmembrane region" description="Helical" evidence="3">
    <location>
        <begin position="21"/>
        <end position="42"/>
    </location>
</feature>
<proteinExistence type="predicted"/>
<feature type="transmembrane region" description="Helical" evidence="3">
    <location>
        <begin position="168"/>
        <end position="187"/>
    </location>
</feature>
<evidence type="ECO:0000313" key="4">
    <source>
        <dbReference type="EMBL" id="CAA9466359.1"/>
    </source>
</evidence>
<reference evidence="4" key="1">
    <citation type="submission" date="2020-02" db="EMBL/GenBank/DDBJ databases">
        <authorList>
            <person name="Meier V. D."/>
        </authorList>
    </citation>
    <scope>NUCLEOTIDE SEQUENCE</scope>
    <source>
        <strain evidence="4">AVDCRST_MAG28</strain>
    </source>
</reference>
<keyword evidence="3" id="KW-1133">Transmembrane helix</keyword>
<feature type="transmembrane region" description="Helical" evidence="3">
    <location>
        <begin position="483"/>
        <end position="507"/>
    </location>
</feature>
<dbReference type="InterPro" id="IPR029063">
    <property type="entry name" value="SAM-dependent_MTases_sf"/>
</dbReference>
<dbReference type="GO" id="GO:0006596">
    <property type="term" value="P:polyamine biosynthetic process"/>
    <property type="evidence" value="ECO:0007669"/>
    <property type="project" value="UniProtKB-KW"/>
</dbReference>
<evidence type="ECO:0000256" key="2">
    <source>
        <dbReference type="SAM" id="MobiDB-lite"/>
    </source>
</evidence>